<keyword evidence="11" id="KW-1278">Translocase</keyword>
<evidence type="ECO:0000256" key="11">
    <source>
        <dbReference type="ARBA" id="ARBA00022967"/>
    </source>
</evidence>
<evidence type="ECO:0000256" key="4">
    <source>
        <dbReference type="ARBA" id="ARBA00022448"/>
    </source>
</evidence>
<dbReference type="CDD" id="cd01136">
    <property type="entry name" value="ATPase_flagellum-secretory_path_III"/>
    <property type="match status" value="1"/>
</dbReference>
<keyword evidence="7" id="KW-0547">Nucleotide-binding</keyword>
<keyword evidence="6" id="KW-0963">Cytoplasm</keyword>
<dbReference type="PANTHER" id="PTHR15184:SF9">
    <property type="entry name" value="SPI-1 TYPE 3 SECRETION SYSTEM ATPASE"/>
    <property type="match status" value="1"/>
</dbReference>
<evidence type="ECO:0000256" key="13">
    <source>
        <dbReference type="ARBA" id="ARBA00023136"/>
    </source>
</evidence>
<evidence type="ECO:0000256" key="3">
    <source>
        <dbReference type="ARBA" id="ARBA00008936"/>
    </source>
</evidence>
<comment type="catalytic activity">
    <reaction evidence="17">
        <text>ATP + H2O + cellular proteinSide 1 = ADP + phosphate + cellular proteinSide 2.</text>
        <dbReference type="EC" id="7.4.2.8"/>
    </reaction>
</comment>
<accession>A0A543P066</accession>
<dbReference type="NCBIfam" id="TIGR01026">
    <property type="entry name" value="fliI_yscN"/>
    <property type="match status" value="1"/>
</dbReference>
<dbReference type="InterPro" id="IPR050053">
    <property type="entry name" value="ATPase_alpha/beta_chains"/>
</dbReference>
<dbReference type="InterPro" id="IPR027417">
    <property type="entry name" value="P-loop_NTPase"/>
</dbReference>
<protein>
    <submittedName>
        <fullName evidence="19">Flagellum-specific ATP synthase</fullName>
    </submittedName>
</protein>
<evidence type="ECO:0000256" key="17">
    <source>
        <dbReference type="ARBA" id="ARBA00034006"/>
    </source>
</evidence>
<keyword evidence="5" id="KW-1003">Cell membrane</keyword>
<keyword evidence="13" id="KW-0472">Membrane</keyword>
<evidence type="ECO:0000256" key="1">
    <source>
        <dbReference type="ARBA" id="ARBA00004370"/>
    </source>
</evidence>
<gene>
    <name evidence="19" type="ORF">FHU33_4144</name>
</gene>
<dbReference type="GO" id="GO:0016887">
    <property type="term" value="F:ATP hydrolysis activity"/>
    <property type="evidence" value="ECO:0007669"/>
    <property type="project" value="InterPro"/>
</dbReference>
<dbReference type="GO" id="GO:0008564">
    <property type="term" value="F:protein-exporting ATPase activity"/>
    <property type="evidence" value="ECO:0007669"/>
    <property type="project" value="UniProtKB-EC"/>
</dbReference>
<dbReference type="Gene3D" id="3.40.50.12240">
    <property type="match status" value="1"/>
</dbReference>
<dbReference type="InterPro" id="IPR020003">
    <property type="entry name" value="ATPase_a/bsu_AS"/>
</dbReference>
<sequence length="443" mass="46641">MTPPAAPAMFPATVLTRARAAARPQVTGSVAGAMGLTLSVDGIRAAVGDLVEVNPGYRPLLAEVVAVGRDRLTCMPLGTLSGVHAGAPVRATGMPLQVPVGEALLGRVLDGLGRPVDGGPPLDSRVSFVDLSSETPHALSRTRVEEPLTFGVRALDTLVPCGKGQRLGIFAGSGVGKSSLLAQITRGTDADVRVIGLIGERGREVREFLEENLGAEGMARTVVVVATSDEPPLVRLKAAFVATRIAESFRDEGRDVLLLMDSITRTAMAQREVGLSAGEPPATRGYPPSVFAMMPQLLEKAGTGVTGSITGLYTVLVEGDDHNEPIADTARSILDGHIVLTRTLATTGHFPAIDVLESISRVATAVVPPEQMADAREIRRLMGALRDVRELIEIGAYQAGSDPLVDRARALAPTIEAFLQQPMGESTPAEEAWGWLQRIVRSA</sequence>
<evidence type="ECO:0000256" key="15">
    <source>
        <dbReference type="ARBA" id="ARBA00023310"/>
    </source>
</evidence>
<name>A0A543P066_9ACTN</name>
<reference evidence="19 20" key="1">
    <citation type="submission" date="2019-06" db="EMBL/GenBank/DDBJ databases">
        <title>Sequencing the genomes of 1000 actinobacteria strains.</title>
        <authorList>
            <person name="Klenk H.-P."/>
        </authorList>
    </citation>
    <scope>NUCLEOTIDE SEQUENCE [LARGE SCALE GENOMIC DNA]</scope>
    <source>
        <strain evidence="19 20">DSM 46837</strain>
    </source>
</reference>
<evidence type="ECO:0000256" key="9">
    <source>
        <dbReference type="ARBA" id="ARBA00022840"/>
    </source>
</evidence>
<organism evidence="19 20">
    <name type="scientific">Blastococcus colisei</name>
    <dbReference type="NCBI Taxonomy" id="1564162"/>
    <lineage>
        <taxon>Bacteria</taxon>
        <taxon>Bacillati</taxon>
        <taxon>Actinomycetota</taxon>
        <taxon>Actinomycetes</taxon>
        <taxon>Geodermatophilales</taxon>
        <taxon>Geodermatophilaceae</taxon>
        <taxon>Blastococcus</taxon>
    </lineage>
</organism>
<dbReference type="GO" id="GO:0005524">
    <property type="term" value="F:ATP binding"/>
    <property type="evidence" value="ECO:0007669"/>
    <property type="project" value="UniProtKB-KW"/>
</dbReference>
<evidence type="ECO:0000256" key="10">
    <source>
        <dbReference type="ARBA" id="ARBA00022927"/>
    </source>
</evidence>
<keyword evidence="8" id="KW-0375">Hydrogen ion transport</keyword>
<comment type="subcellular location">
    <subcellularLocation>
        <location evidence="2">Cytoplasm</location>
    </subcellularLocation>
    <subcellularLocation>
        <location evidence="1">Membrane</location>
    </subcellularLocation>
</comment>
<dbReference type="GO" id="GO:0005737">
    <property type="term" value="C:cytoplasm"/>
    <property type="evidence" value="ECO:0007669"/>
    <property type="project" value="UniProtKB-SubCell"/>
</dbReference>
<dbReference type="InterPro" id="IPR040627">
    <property type="entry name" value="T3SS_ATPase_C"/>
</dbReference>
<keyword evidence="9" id="KW-0067">ATP-binding</keyword>
<dbReference type="SUPFAM" id="SSF52540">
    <property type="entry name" value="P-loop containing nucleoside triphosphate hydrolases"/>
    <property type="match status" value="1"/>
</dbReference>
<feature type="domain" description="AAA+ ATPase" evidence="18">
    <location>
        <begin position="163"/>
        <end position="344"/>
    </location>
</feature>
<evidence type="ECO:0000256" key="12">
    <source>
        <dbReference type="ARBA" id="ARBA00023065"/>
    </source>
</evidence>
<dbReference type="InterPro" id="IPR005714">
    <property type="entry name" value="ATPase_T3SS_FliI/YscN"/>
</dbReference>
<evidence type="ECO:0000313" key="19">
    <source>
        <dbReference type="EMBL" id="TQN37492.1"/>
    </source>
</evidence>
<dbReference type="PANTHER" id="PTHR15184">
    <property type="entry name" value="ATP SYNTHASE"/>
    <property type="match status" value="1"/>
</dbReference>
<dbReference type="InterPro" id="IPR004100">
    <property type="entry name" value="ATPase_F1/V1/A1_a/bsu_N"/>
</dbReference>
<evidence type="ECO:0000256" key="8">
    <source>
        <dbReference type="ARBA" id="ARBA00022781"/>
    </source>
</evidence>
<dbReference type="InterPro" id="IPR003593">
    <property type="entry name" value="AAA+_ATPase"/>
</dbReference>
<keyword evidence="15" id="KW-0066">ATP synthesis</keyword>
<evidence type="ECO:0000256" key="2">
    <source>
        <dbReference type="ARBA" id="ARBA00004496"/>
    </source>
</evidence>
<dbReference type="FunFam" id="3.40.50.12240:FF:000002">
    <property type="entry name" value="Flagellum-specific ATP synthase FliI"/>
    <property type="match status" value="1"/>
</dbReference>
<comment type="similarity">
    <text evidence="3">Belongs to the ATPase alpha/beta chains family.</text>
</comment>
<evidence type="ECO:0000256" key="14">
    <source>
        <dbReference type="ARBA" id="ARBA00023196"/>
    </source>
</evidence>
<comment type="subunit">
    <text evidence="16">F-type ATPases have 2 components, CF(1) - the catalytic core - and CF(0) - the membrane proton channel. CF(1) has five subunits: alpha(3), beta(3), gamma(1), delta(1), epsilon(1). CF(0) has four main subunits: a(1), b(1), b'(1) and c(9-12).</text>
</comment>
<evidence type="ECO:0000313" key="20">
    <source>
        <dbReference type="Proteomes" id="UP000319865"/>
    </source>
</evidence>
<keyword evidence="20" id="KW-1185">Reference proteome</keyword>
<dbReference type="Pfam" id="PF02874">
    <property type="entry name" value="ATP-synt_ab_N"/>
    <property type="match status" value="1"/>
</dbReference>
<dbReference type="GO" id="GO:0046933">
    <property type="term" value="F:proton-transporting ATP synthase activity, rotational mechanism"/>
    <property type="evidence" value="ECO:0007669"/>
    <property type="project" value="TreeGrafter"/>
</dbReference>
<dbReference type="GO" id="GO:0045259">
    <property type="term" value="C:proton-transporting ATP synthase complex"/>
    <property type="evidence" value="ECO:0007669"/>
    <property type="project" value="UniProtKB-KW"/>
</dbReference>
<dbReference type="GO" id="GO:0030254">
    <property type="term" value="P:protein secretion by the type III secretion system"/>
    <property type="evidence" value="ECO:0007669"/>
    <property type="project" value="InterPro"/>
</dbReference>
<dbReference type="AlphaFoldDB" id="A0A543P066"/>
<evidence type="ECO:0000256" key="5">
    <source>
        <dbReference type="ARBA" id="ARBA00022475"/>
    </source>
</evidence>
<dbReference type="Proteomes" id="UP000319865">
    <property type="component" value="Unassembled WGS sequence"/>
</dbReference>
<dbReference type="RefSeq" id="WP_246064042.1">
    <property type="nucleotide sequence ID" value="NZ_VFQE01000002.1"/>
</dbReference>
<evidence type="ECO:0000256" key="6">
    <source>
        <dbReference type="ARBA" id="ARBA00022490"/>
    </source>
</evidence>
<dbReference type="SMART" id="SM00382">
    <property type="entry name" value="AAA"/>
    <property type="match status" value="1"/>
</dbReference>
<keyword evidence="4" id="KW-0813">Transport</keyword>
<proteinExistence type="inferred from homology"/>
<evidence type="ECO:0000256" key="7">
    <source>
        <dbReference type="ARBA" id="ARBA00022741"/>
    </source>
</evidence>
<comment type="caution">
    <text evidence="19">The sequence shown here is derived from an EMBL/GenBank/DDBJ whole genome shotgun (WGS) entry which is preliminary data.</text>
</comment>
<evidence type="ECO:0000259" key="18">
    <source>
        <dbReference type="SMART" id="SM00382"/>
    </source>
</evidence>
<dbReference type="Pfam" id="PF00006">
    <property type="entry name" value="ATP-synt_ab"/>
    <property type="match status" value="1"/>
</dbReference>
<dbReference type="Pfam" id="PF18269">
    <property type="entry name" value="T3SS_ATPase_C"/>
    <property type="match status" value="1"/>
</dbReference>
<keyword evidence="14" id="KW-0139">CF(1)</keyword>
<dbReference type="GO" id="GO:0030257">
    <property type="term" value="C:type III protein secretion system complex"/>
    <property type="evidence" value="ECO:0007669"/>
    <property type="project" value="InterPro"/>
</dbReference>
<dbReference type="InterPro" id="IPR000194">
    <property type="entry name" value="ATPase_F1/V1/A1_a/bsu_nucl-bd"/>
</dbReference>
<evidence type="ECO:0000256" key="16">
    <source>
        <dbReference type="ARBA" id="ARBA00026013"/>
    </source>
</evidence>
<keyword evidence="10" id="KW-0653">Protein transport</keyword>
<dbReference type="EMBL" id="VFQE01000002">
    <property type="protein sequence ID" value="TQN37492.1"/>
    <property type="molecule type" value="Genomic_DNA"/>
</dbReference>
<dbReference type="PROSITE" id="PS00152">
    <property type="entry name" value="ATPASE_ALPHA_BETA"/>
    <property type="match status" value="1"/>
</dbReference>
<dbReference type="FunFam" id="3.40.50.300:FF:002432">
    <property type="entry name" value="ATP synthase subunit alpha, mitochondrial"/>
    <property type="match status" value="1"/>
</dbReference>
<keyword evidence="12" id="KW-0406">Ion transport</keyword>